<evidence type="ECO:0000259" key="12">
    <source>
        <dbReference type="PROSITE" id="PS01124"/>
    </source>
</evidence>
<evidence type="ECO:0000256" key="1">
    <source>
        <dbReference type="ARBA" id="ARBA00004496"/>
    </source>
</evidence>
<evidence type="ECO:0000256" key="8">
    <source>
        <dbReference type="ARBA" id="ARBA00023163"/>
    </source>
</evidence>
<keyword evidence="7" id="KW-0238">DNA-binding</keyword>
<keyword evidence="4 10" id="KW-0597">Phosphoprotein</keyword>
<keyword evidence="8" id="KW-0804">Transcription</keyword>
<dbReference type="RefSeq" id="WP_316265520.1">
    <property type="nucleotide sequence ID" value="NZ_AP027742.1"/>
</dbReference>
<dbReference type="SMART" id="SM00448">
    <property type="entry name" value="REC"/>
    <property type="match status" value="1"/>
</dbReference>
<evidence type="ECO:0000256" key="11">
    <source>
        <dbReference type="SAM" id="Coils"/>
    </source>
</evidence>
<feature type="modified residue" description="4-aspartylphosphate" evidence="10">
    <location>
        <position position="54"/>
    </location>
</feature>
<evidence type="ECO:0000256" key="9">
    <source>
        <dbReference type="ARBA" id="ARBA00024867"/>
    </source>
</evidence>
<dbReference type="InterPro" id="IPR018060">
    <property type="entry name" value="HTH_AraC"/>
</dbReference>
<comment type="function">
    <text evidence="9">May play the central regulatory role in sporulation. It may be an element of the effector pathway responsible for the activation of sporulation genes in response to nutritional stress. Spo0A may act in concert with spo0H (a sigma factor) to control the expression of some genes that are critical to the sporulation process.</text>
</comment>
<dbReference type="PROSITE" id="PS01124">
    <property type="entry name" value="HTH_ARAC_FAMILY_2"/>
    <property type="match status" value="1"/>
</dbReference>
<keyword evidence="3" id="KW-0963">Cytoplasm</keyword>
<dbReference type="PANTHER" id="PTHR42713">
    <property type="entry name" value="HISTIDINE KINASE-RELATED"/>
    <property type="match status" value="1"/>
</dbReference>
<dbReference type="InterPro" id="IPR001789">
    <property type="entry name" value="Sig_transdc_resp-reg_receiver"/>
</dbReference>
<dbReference type="Pfam" id="PF12833">
    <property type="entry name" value="HTH_18"/>
    <property type="match status" value="1"/>
</dbReference>
<evidence type="ECO:0000256" key="5">
    <source>
        <dbReference type="ARBA" id="ARBA00023012"/>
    </source>
</evidence>
<keyword evidence="5" id="KW-0902">Two-component regulatory system</keyword>
<name>A0ABM8ICP0_9FIRM</name>
<keyword evidence="15" id="KW-1185">Reference proteome</keyword>
<organism evidence="14 15">
    <name type="scientific">Claveliimonas bilis</name>
    <dbReference type="NCBI Taxonomy" id="3028070"/>
    <lineage>
        <taxon>Bacteria</taxon>
        <taxon>Bacillati</taxon>
        <taxon>Bacillota</taxon>
        <taxon>Clostridia</taxon>
        <taxon>Lachnospirales</taxon>
        <taxon>Lachnospiraceae</taxon>
        <taxon>Claveliimonas</taxon>
    </lineage>
</organism>
<dbReference type="Gene3D" id="3.40.50.2300">
    <property type="match status" value="1"/>
</dbReference>
<dbReference type="InterPro" id="IPR009057">
    <property type="entry name" value="Homeodomain-like_sf"/>
</dbReference>
<evidence type="ECO:0000256" key="10">
    <source>
        <dbReference type="PROSITE-ProRule" id="PRU00169"/>
    </source>
</evidence>
<evidence type="ECO:0000256" key="4">
    <source>
        <dbReference type="ARBA" id="ARBA00022553"/>
    </source>
</evidence>
<proteinExistence type="predicted"/>
<evidence type="ECO:0000313" key="14">
    <source>
        <dbReference type="EMBL" id="BDZ78470.1"/>
    </source>
</evidence>
<evidence type="ECO:0000259" key="13">
    <source>
        <dbReference type="PROSITE" id="PS50110"/>
    </source>
</evidence>
<dbReference type="Proteomes" id="UP001305815">
    <property type="component" value="Chromosome"/>
</dbReference>
<keyword evidence="11" id="KW-0175">Coiled coil</keyword>
<evidence type="ECO:0000256" key="2">
    <source>
        <dbReference type="ARBA" id="ARBA00018672"/>
    </source>
</evidence>
<accession>A0ABM8ICP0</accession>
<dbReference type="Gene3D" id="1.10.10.60">
    <property type="entry name" value="Homeodomain-like"/>
    <property type="match status" value="2"/>
</dbReference>
<dbReference type="PROSITE" id="PS50110">
    <property type="entry name" value="RESPONSE_REGULATORY"/>
    <property type="match status" value="1"/>
</dbReference>
<sequence length="507" mass="57520">MKIVIVEDEAAIRNGMGNILKKLNPAYELVGKASNGIEGLEMIRKEKPDLVILDIRMPDMDGLEMLKVLRQENNGCRAVVLTAYSDFDYAKTAIELGIENYLLKPVKLKELEETLKLAEKRINEEKEQKKKYSLESALTLALAEMPETDTYMKEQLMEKYGFDADGNLGIFFVWLGERFQDYAEEIYSSLKEAGRNSGIFSSCALKREKRDLVMAVLYRMPGQEEAAAYIETKLASVISGQTGGRAVMGLHFCHGLKGLSEAAAGLFGVLDYSLTGGGRELIYYDKILEMGKEPFKYPLELETRVKQAVAGKNSTEISRCVDKFIAYCKAGDFHPAAVKEACFRYFSVVFHAAREYGRIYQTDLPVARRMQEMMEAVTWQQIRDVFSDCMSQIEGENEEQDESLLVRKARVLIGDYYNQGITLEEIADKLGVSGEYLSTRLKKETGMTFTETMKKVRIERIKELLVSTSLKLNQIADQAGYSDPKYMSRIFREETGMLPSEYRKTHL</sequence>
<evidence type="ECO:0000256" key="7">
    <source>
        <dbReference type="ARBA" id="ARBA00023125"/>
    </source>
</evidence>
<reference evidence="15" key="1">
    <citation type="journal article" date="2023" name="Int. J. Syst. Evol. Microbiol.">
        <title>Claveliimonas bilis gen. nov., sp. nov., deoxycholic acid-producing bacteria isolated from human faeces, and reclassification of Sellimonas monacensis Zenner et al. 2021 as Claveliimonas monacensis comb. nov.</title>
        <authorList>
            <person name="Hisatomi A."/>
            <person name="Kastawa N.W.E.P.G."/>
            <person name="Song I."/>
            <person name="Ohkuma M."/>
            <person name="Fukiya S."/>
            <person name="Sakamoto M."/>
        </authorList>
    </citation>
    <scope>NUCLEOTIDE SEQUENCE [LARGE SCALE GENOMIC DNA]</scope>
    <source>
        <strain evidence="15">12BBH14</strain>
    </source>
</reference>
<dbReference type="PANTHER" id="PTHR42713:SF3">
    <property type="entry name" value="TRANSCRIPTIONAL REGULATORY PROTEIN HPTR"/>
    <property type="match status" value="1"/>
</dbReference>
<dbReference type="InterPro" id="IPR011006">
    <property type="entry name" value="CheY-like_superfamily"/>
</dbReference>
<dbReference type="EMBL" id="AP027742">
    <property type="protein sequence ID" value="BDZ78470.1"/>
    <property type="molecule type" value="Genomic_DNA"/>
</dbReference>
<feature type="coiled-coil region" evidence="11">
    <location>
        <begin position="108"/>
        <end position="135"/>
    </location>
</feature>
<evidence type="ECO:0000313" key="15">
    <source>
        <dbReference type="Proteomes" id="UP001305815"/>
    </source>
</evidence>
<dbReference type="CDD" id="cd17536">
    <property type="entry name" value="REC_YesN-like"/>
    <property type="match status" value="1"/>
</dbReference>
<keyword evidence="6" id="KW-0805">Transcription regulation</keyword>
<evidence type="ECO:0000256" key="3">
    <source>
        <dbReference type="ARBA" id="ARBA00022490"/>
    </source>
</evidence>
<comment type="subcellular location">
    <subcellularLocation>
        <location evidence="1">Cytoplasm</location>
    </subcellularLocation>
</comment>
<dbReference type="InterPro" id="IPR051552">
    <property type="entry name" value="HptR"/>
</dbReference>
<dbReference type="SMART" id="SM00342">
    <property type="entry name" value="HTH_ARAC"/>
    <property type="match status" value="1"/>
</dbReference>
<evidence type="ECO:0000256" key="6">
    <source>
        <dbReference type="ARBA" id="ARBA00023015"/>
    </source>
</evidence>
<dbReference type="SUPFAM" id="SSF52172">
    <property type="entry name" value="CheY-like"/>
    <property type="match status" value="1"/>
</dbReference>
<gene>
    <name evidence="14" type="ORF">Lac1_26530</name>
</gene>
<dbReference type="SUPFAM" id="SSF46689">
    <property type="entry name" value="Homeodomain-like"/>
    <property type="match status" value="2"/>
</dbReference>
<feature type="domain" description="Response regulatory" evidence="13">
    <location>
        <begin position="2"/>
        <end position="119"/>
    </location>
</feature>
<dbReference type="Pfam" id="PF00072">
    <property type="entry name" value="Response_reg"/>
    <property type="match status" value="1"/>
</dbReference>
<protein>
    <recommendedName>
        <fullName evidence="2">Stage 0 sporulation protein A homolog</fullName>
    </recommendedName>
</protein>
<feature type="domain" description="HTH araC/xylS-type" evidence="12">
    <location>
        <begin position="407"/>
        <end position="505"/>
    </location>
</feature>